<evidence type="ECO:0000313" key="1">
    <source>
        <dbReference type="EMBL" id="GGX38639.1"/>
    </source>
</evidence>
<organism evidence="1 2">
    <name type="scientific">Saccharospirillum salsuginis</name>
    <dbReference type="NCBI Taxonomy" id="418750"/>
    <lineage>
        <taxon>Bacteria</taxon>
        <taxon>Pseudomonadati</taxon>
        <taxon>Pseudomonadota</taxon>
        <taxon>Gammaproteobacteria</taxon>
        <taxon>Oceanospirillales</taxon>
        <taxon>Saccharospirillaceae</taxon>
        <taxon>Saccharospirillum</taxon>
    </lineage>
</organism>
<dbReference type="Proteomes" id="UP000626148">
    <property type="component" value="Unassembled WGS sequence"/>
</dbReference>
<gene>
    <name evidence="1" type="ORF">GCM10007392_01050</name>
</gene>
<keyword evidence="2" id="KW-1185">Reference proteome</keyword>
<dbReference type="AlphaFoldDB" id="A0A918K1T7"/>
<proteinExistence type="predicted"/>
<sequence length="343" mass="37814">MTPTQYTGLTGLTLERGIAVTANPAGIACLYSDVVTHRANAAPVDGFERVQKGEIARPEIVTAVDLDLSRLDARIEMLLIDALNQWDRDRALELAPRSGLLVTAPVTLSSHQLGMLGFKACDTVIQAGTLSNGLNQWQHALEANPEIDRWFWLSVDSHCVMDWLLQQPELYAADTHPEGVLAGEALVLTEWHRNEPIGPTVTFAAQSDELNGDNALQAPISARPDLITAAEAEVAKRSPQWAECLTNDSFSQAKAAERYKTEVALWPKAEPQPALGPAEPFISWYAMTGDIGLAALPLGLLLARERLNHPLHERDWVGVMISDQTDRYYWRLQRRDDAPTLAN</sequence>
<protein>
    <submittedName>
        <fullName evidence="1">Uncharacterized protein</fullName>
    </submittedName>
</protein>
<name>A0A918K1T7_9GAMM</name>
<accession>A0A918K1T7</accession>
<dbReference type="RefSeq" id="WP_189606540.1">
    <property type="nucleotide sequence ID" value="NZ_BMXR01000001.1"/>
</dbReference>
<comment type="caution">
    <text evidence="1">The sequence shown here is derived from an EMBL/GenBank/DDBJ whole genome shotgun (WGS) entry which is preliminary data.</text>
</comment>
<evidence type="ECO:0000313" key="2">
    <source>
        <dbReference type="Proteomes" id="UP000626148"/>
    </source>
</evidence>
<reference evidence="1" key="1">
    <citation type="journal article" date="2014" name="Int. J. Syst. Evol. Microbiol.">
        <title>Complete genome sequence of Corynebacterium casei LMG S-19264T (=DSM 44701T), isolated from a smear-ripened cheese.</title>
        <authorList>
            <consortium name="US DOE Joint Genome Institute (JGI-PGF)"/>
            <person name="Walter F."/>
            <person name="Albersmeier A."/>
            <person name="Kalinowski J."/>
            <person name="Ruckert C."/>
        </authorList>
    </citation>
    <scope>NUCLEOTIDE SEQUENCE</scope>
    <source>
        <strain evidence="1">KCTC 22169</strain>
    </source>
</reference>
<reference evidence="1" key="2">
    <citation type="submission" date="2020-09" db="EMBL/GenBank/DDBJ databases">
        <authorList>
            <person name="Sun Q."/>
            <person name="Kim S."/>
        </authorList>
    </citation>
    <scope>NUCLEOTIDE SEQUENCE</scope>
    <source>
        <strain evidence="1">KCTC 22169</strain>
    </source>
</reference>
<dbReference type="EMBL" id="BMXR01000001">
    <property type="protein sequence ID" value="GGX38639.1"/>
    <property type="molecule type" value="Genomic_DNA"/>
</dbReference>